<dbReference type="InterPro" id="IPR035984">
    <property type="entry name" value="Acyl-CoA-binding_sf"/>
</dbReference>
<dbReference type="Pfam" id="PF00887">
    <property type="entry name" value="ACBP"/>
    <property type="match status" value="1"/>
</dbReference>
<proteinExistence type="predicted"/>
<evidence type="ECO:0000256" key="1">
    <source>
        <dbReference type="ARBA" id="ARBA00023121"/>
    </source>
</evidence>
<dbReference type="Proteomes" id="UP001331761">
    <property type="component" value="Unassembled WGS sequence"/>
</dbReference>
<dbReference type="GO" id="GO:0006631">
    <property type="term" value="P:fatty acid metabolic process"/>
    <property type="evidence" value="ECO:0007669"/>
    <property type="project" value="TreeGrafter"/>
</dbReference>
<comment type="caution">
    <text evidence="3">The sequence shown here is derived from an EMBL/GenBank/DDBJ whole genome shotgun (WGS) entry which is preliminary data.</text>
</comment>
<gene>
    <name evidence="3" type="ORF">GCK32_009629</name>
</gene>
<accession>A0AAN8IWP6</accession>
<protein>
    <submittedName>
        <fullName evidence="3">Acyl-CoA-binding domain-containing protein 7</fullName>
    </submittedName>
</protein>
<dbReference type="PANTHER" id="PTHR23310">
    <property type="entry name" value="ACYL-COA-BINDING PROTEIN, ACBP"/>
    <property type="match status" value="1"/>
</dbReference>
<dbReference type="Gene3D" id="1.20.80.10">
    <property type="match status" value="1"/>
</dbReference>
<sequence>MPASDLENKWTGMNFDIAAEEMRRLKTDPTDEEKLTLYGLYKQSIHGDIPFRDIYEEPNGDDVAKRKYEAWATRKGQSAESAREEYVRFAEKMIQKYHRHVHRCKWNSEVWSIDY</sequence>
<feature type="domain" description="ACB" evidence="2">
    <location>
        <begin position="11"/>
        <end position="99"/>
    </location>
</feature>
<reference evidence="3 4" key="1">
    <citation type="submission" date="2019-10" db="EMBL/GenBank/DDBJ databases">
        <title>Assembly and Annotation for the nematode Trichostrongylus colubriformis.</title>
        <authorList>
            <person name="Martin J."/>
        </authorList>
    </citation>
    <scope>NUCLEOTIDE SEQUENCE [LARGE SCALE GENOMIC DNA]</scope>
    <source>
        <strain evidence="3">G859</strain>
        <tissue evidence="3">Whole worm</tissue>
    </source>
</reference>
<evidence type="ECO:0000313" key="4">
    <source>
        <dbReference type="Proteomes" id="UP001331761"/>
    </source>
</evidence>
<organism evidence="3 4">
    <name type="scientific">Trichostrongylus colubriformis</name>
    <name type="common">Black scour worm</name>
    <dbReference type="NCBI Taxonomy" id="6319"/>
    <lineage>
        <taxon>Eukaryota</taxon>
        <taxon>Metazoa</taxon>
        <taxon>Ecdysozoa</taxon>
        <taxon>Nematoda</taxon>
        <taxon>Chromadorea</taxon>
        <taxon>Rhabditida</taxon>
        <taxon>Rhabditina</taxon>
        <taxon>Rhabditomorpha</taxon>
        <taxon>Strongyloidea</taxon>
        <taxon>Trichostrongylidae</taxon>
        <taxon>Trichostrongylus</taxon>
    </lineage>
</organism>
<keyword evidence="1" id="KW-0446">Lipid-binding</keyword>
<dbReference type="InterPro" id="IPR014352">
    <property type="entry name" value="FERM/acyl-CoA-bd_prot_sf"/>
</dbReference>
<dbReference type="SUPFAM" id="SSF47027">
    <property type="entry name" value="Acyl-CoA binding protein"/>
    <property type="match status" value="1"/>
</dbReference>
<dbReference type="EMBL" id="WIXE01022464">
    <property type="protein sequence ID" value="KAK5967444.1"/>
    <property type="molecule type" value="Genomic_DNA"/>
</dbReference>
<dbReference type="PANTHER" id="PTHR23310:SF138">
    <property type="entry name" value="ACB DOMAIN-CONTAINING PROTEIN"/>
    <property type="match status" value="1"/>
</dbReference>
<evidence type="ECO:0000259" key="2">
    <source>
        <dbReference type="PROSITE" id="PS51228"/>
    </source>
</evidence>
<dbReference type="InterPro" id="IPR000582">
    <property type="entry name" value="Acyl-CoA-binding_protein"/>
</dbReference>
<dbReference type="PROSITE" id="PS51228">
    <property type="entry name" value="ACB_2"/>
    <property type="match status" value="1"/>
</dbReference>
<keyword evidence="4" id="KW-1185">Reference proteome</keyword>
<name>A0AAN8IWP6_TRICO</name>
<dbReference type="AlphaFoldDB" id="A0AAN8IWP6"/>
<dbReference type="GO" id="GO:0000062">
    <property type="term" value="F:fatty-acyl-CoA binding"/>
    <property type="evidence" value="ECO:0007669"/>
    <property type="project" value="InterPro"/>
</dbReference>
<dbReference type="PRINTS" id="PR00689">
    <property type="entry name" value="ACOABINDINGP"/>
</dbReference>
<evidence type="ECO:0000313" key="3">
    <source>
        <dbReference type="EMBL" id="KAK5967444.1"/>
    </source>
</evidence>